<dbReference type="Proteomes" id="UP000267448">
    <property type="component" value="Unassembled WGS sequence"/>
</dbReference>
<feature type="transmembrane region" description="Helical" evidence="8">
    <location>
        <begin position="335"/>
        <end position="353"/>
    </location>
</feature>
<feature type="transmembrane region" description="Helical" evidence="8">
    <location>
        <begin position="136"/>
        <end position="154"/>
    </location>
</feature>
<dbReference type="Gene3D" id="1.20.1250.20">
    <property type="entry name" value="MFS general substrate transporter like domains"/>
    <property type="match status" value="2"/>
</dbReference>
<feature type="transmembrane region" description="Helical" evidence="8">
    <location>
        <begin position="74"/>
        <end position="93"/>
    </location>
</feature>
<dbReference type="GO" id="GO:0015528">
    <property type="term" value="F:lactose:proton symporter activity"/>
    <property type="evidence" value="ECO:0007669"/>
    <property type="project" value="TreeGrafter"/>
</dbReference>
<dbReference type="AlphaFoldDB" id="A0A3S0IPC2"/>
<evidence type="ECO:0000256" key="1">
    <source>
        <dbReference type="ARBA" id="ARBA00004429"/>
    </source>
</evidence>
<reference evidence="10 11" key="1">
    <citation type="submission" date="2018-12" db="EMBL/GenBank/DDBJ databases">
        <authorList>
            <person name="Yu L."/>
        </authorList>
    </citation>
    <scope>NUCLEOTIDE SEQUENCE [LARGE SCALE GENOMIC DNA]</scope>
    <source>
        <strain evidence="10 11">HAW-EB2</strain>
    </source>
</reference>
<name>A0A3S0IPC2_9GAMM</name>
<keyword evidence="2" id="KW-0813">Transport</keyword>
<evidence type="ECO:0000259" key="9">
    <source>
        <dbReference type="Pfam" id="PF12832"/>
    </source>
</evidence>
<dbReference type="InterPro" id="IPR024989">
    <property type="entry name" value="MFS_assoc_dom"/>
</dbReference>
<feature type="domain" description="Major facilitator superfamily associated" evidence="9">
    <location>
        <begin position="9"/>
        <end position="357"/>
    </location>
</feature>
<dbReference type="PANTHER" id="PTHR23522">
    <property type="entry name" value="BLL5896 PROTEIN"/>
    <property type="match status" value="1"/>
</dbReference>
<evidence type="ECO:0000256" key="2">
    <source>
        <dbReference type="ARBA" id="ARBA00022448"/>
    </source>
</evidence>
<feature type="transmembrane region" description="Helical" evidence="8">
    <location>
        <begin position="160"/>
        <end position="179"/>
    </location>
</feature>
<dbReference type="NCBIfam" id="NF037955">
    <property type="entry name" value="mfs"/>
    <property type="match status" value="1"/>
</dbReference>
<organism evidence="10 11">
    <name type="scientific">Shewanella canadensis</name>
    <dbReference type="NCBI Taxonomy" id="271096"/>
    <lineage>
        <taxon>Bacteria</taxon>
        <taxon>Pseudomonadati</taxon>
        <taxon>Pseudomonadota</taxon>
        <taxon>Gammaproteobacteria</taxon>
        <taxon>Alteromonadales</taxon>
        <taxon>Shewanellaceae</taxon>
        <taxon>Shewanella</taxon>
    </lineage>
</organism>
<keyword evidence="11" id="KW-1185">Reference proteome</keyword>
<evidence type="ECO:0000256" key="7">
    <source>
        <dbReference type="ARBA" id="ARBA00023136"/>
    </source>
</evidence>
<dbReference type="NCBIfam" id="NF008346">
    <property type="entry name" value="PRK11128.1"/>
    <property type="match status" value="1"/>
</dbReference>
<evidence type="ECO:0000256" key="3">
    <source>
        <dbReference type="ARBA" id="ARBA00022475"/>
    </source>
</evidence>
<feature type="transmembrane region" description="Helical" evidence="8">
    <location>
        <begin position="99"/>
        <end position="124"/>
    </location>
</feature>
<keyword evidence="6 8" id="KW-1133">Transmembrane helix</keyword>
<keyword evidence="4" id="KW-0997">Cell inner membrane</keyword>
<dbReference type="PIRSF" id="PIRSF004925">
    <property type="entry name" value="HcaT"/>
    <property type="match status" value="1"/>
</dbReference>
<accession>A0A3S0IPC2</accession>
<feature type="transmembrane region" description="Helical" evidence="8">
    <location>
        <begin position="270"/>
        <end position="288"/>
    </location>
</feature>
<dbReference type="InterPro" id="IPR036259">
    <property type="entry name" value="MFS_trans_sf"/>
</dbReference>
<protein>
    <submittedName>
        <fullName evidence="10">3-phenylpropionate MFS transporter</fullName>
    </submittedName>
</protein>
<dbReference type="GO" id="GO:0005886">
    <property type="term" value="C:plasma membrane"/>
    <property type="evidence" value="ECO:0007669"/>
    <property type="project" value="UniProtKB-SubCell"/>
</dbReference>
<dbReference type="PANTHER" id="PTHR23522:SF10">
    <property type="entry name" value="3-PHENYLPROPIONIC ACID TRANSPORTER-RELATED"/>
    <property type="match status" value="1"/>
</dbReference>
<sequence length="388" mass="42687">MSHKSAAYIWCSNYVFQFFFCFGIFLPFYQLWLSEQGMGSESIGIILAVGLMSRCAASIIGGILAKHESQYQNVLRVVSALGLCTAISMVYWSPSFYHLLILTILFNAAIAPVFGLSDAIIATLDKRKILSYGPTRMWGSLGFVGATVVGGYCFELWTISVLPIILIISCSLMLFSVTLRCPDLQTDRSQHKMLAEDSKHWLGAELILLLGILSLLQGSHGFFYGFSSVYWQEIGIAEGVIGYLWGISIVSEILVFIFAKKAFSNVSPKLLLQIASVGVLVRWGALSLAEQPLYIALSQTLHGVTFAMTHLAAIKSIQLYLPESQMAKFQGLYNGLYMAVTALVTFVTGYLFDSLKADLFIAMAIFGVVGFVLTFSLNLKPIKKTVTV</sequence>
<dbReference type="Pfam" id="PF12832">
    <property type="entry name" value="MFS_1_like"/>
    <property type="match status" value="1"/>
</dbReference>
<feature type="transmembrane region" description="Helical" evidence="8">
    <location>
        <begin position="294"/>
        <end position="314"/>
    </location>
</feature>
<dbReference type="GO" id="GO:0030395">
    <property type="term" value="F:lactose binding"/>
    <property type="evidence" value="ECO:0007669"/>
    <property type="project" value="TreeGrafter"/>
</dbReference>
<keyword evidence="3" id="KW-1003">Cell membrane</keyword>
<dbReference type="RefSeq" id="WP_126523075.1">
    <property type="nucleotide sequence ID" value="NZ_RXNU01000017.1"/>
</dbReference>
<feature type="transmembrane region" description="Helical" evidence="8">
    <location>
        <begin position="200"/>
        <end position="220"/>
    </location>
</feature>
<feature type="transmembrane region" description="Helical" evidence="8">
    <location>
        <begin position="43"/>
        <end position="65"/>
    </location>
</feature>
<evidence type="ECO:0000256" key="8">
    <source>
        <dbReference type="SAM" id="Phobius"/>
    </source>
</evidence>
<evidence type="ECO:0000313" key="10">
    <source>
        <dbReference type="EMBL" id="RTR36910.1"/>
    </source>
</evidence>
<proteinExistence type="predicted"/>
<feature type="transmembrane region" description="Helical" evidence="8">
    <location>
        <begin position="359"/>
        <end position="379"/>
    </location>
</feature>
<keyword evidence="7 8" id="KW-0472">Membrane</keyword>
<feature type="transmembrane region" description="Helical" evidence="8">
    <location>
        <begin position="7"/>
        <end position="31"/>
    </location>
</feature>
<feature type="transmembrane region" description="Helical" evidence="8">
    <location>
        <begin position="240"/>
        <end position="258"/>
    </location>
</feature>
<evidence type="ECO:0000256" key="6">
    <source>
        <dbReference type="ARBA" id="ARBA00022989"/>
    </source>
</evidence>
<dbReference type="SUPFAM" id="SSF103473">
    <property type="entry name" value="MFS general substrate transporter"/>
    <property type="match status" value="1"/>
</dbReference>
<evidence type="ECO:0000256" key="5">
    <source>
        <dbReference type="ARBA" id="ARBA00022692"/>
    </source>
</evidence>
<evidence type="ECO:0000313" key="11">
    <source>
        <dbReference type="Proteomes" id="UP000267448"/>
    </source>
</evidence>
<gene>
    <name evidence="10" type="ORF">EKG38_21665</name>
</gene>
<evidence type="ECO:0000256" key="4">
    <source>
        <dbReference type="ARBA" id="ARBA00022519"/>
    </source>
</evidence>
<dbReference type="OrthoDB" id="9150135at2"/>
<keyword evidence="5 8" id="KW-0812">Transmembrane</keyword>
<comment type="caution">
    <text evidence="10">The sequence shown here is derived from an EMBL/GenBank/DDBJ whole genome shotgun (WGS) entry which is preliminary data.</text>
</comment>
<dbReference type="EMBL" id="RXNU01000017">
    <property type="protein sequence ID" value="RTR36910.1"/>
    <property type="molecule type" value="Genomic_DNA"/>
</dbReference>
<comment type="subcellular location">
    <subcellularLocation>
        <location evidence="1">Cell inner membrane</location>
        <topology evidence="1">Multi-pass membrane protein</topology>
    </subcellularLocation>
</comment>
<dbReference type="InterPro" id="IPR026032">
    <property type="entry name" value="HcaT-like"/>
</dbReference>